<organism evidence="2 3">
    <name type="scientific">Monodon monoceros</name>
    <name type="common">Narwhal</name>
    <name type="synonym">Ceratodon monodon</name>
    <dbReference type="NCBI Taxonomy" id="40151"/>
    <lineage>
        <taxon>Eukaryota</taxon>
        <taxon>Metazoa</taxon>
        <taxon>Chordata</taxon>
        <taxon>Craniata</taxon>
        <taxon>Vertebrata</taxon>
        <taxon>Euteleostomi</taxon>
        <taxon>Mammalia</taxon>
        <taxon>Eutheria</taxon>
        <taxon>Laurasiatheria</taxon>
        <taxon>Artiodactyla</taxon>
        <taxon>Whippomorpha</taxon>
        <taxon>Cetacea</taxon>
        <taxon>Odontoceti</taxon>
        <taxon>Monodontidae</taxon>
        <taxon>Monodon</taxon>
    </lineage>
</organism>
<evidence type="ECO:0000256" key="1">
    <source>
        <dbReference type="SAM" id="MobiDB-lite"/>
    </source>
</evidence>
<evidence type="ECO:0000313" key="2">
    <source>
        <dbReference type="Ensembl" id="ENSMMNP00015014055.1"/>
    </source>
</evidence>
<dbReference type="AlphaFoldDB" id="A0A8C6BGE7"/>
<dbReference type="PANTHER" id="PTHR15992:SF5">
    <property type="entry name" value="HOLLIDAY JUNCTION RECOGNITION PROTEIN"/>
    <property type="match status" value="1"/>
</dbReference>
<dbReference type="PANTHER" id="PTHR15992">
    <property type="entry name" value="HOLLIDAY JUNCTION RECOGNITION PROTEIN"/>
    <property type="match status" value="1"/>
</dbReference>
<evidence type="ECO:0000313" key="3">
    <source>
        <dbReference type="Proteomes" id="UP000694561"/>
    </source>
</evidence>
<dbReference type="GO" id="GO:0000775">
    <property type="term" value="C:chromosome, centromeric region"/>
    <property type="evidence" value="ECO:0007669"/>
    <property type="project" value="TreeGrafter"/>
</dbReference>
<dbReference type="GO" id="GO:0034080">
    <property type="term" value="P:CENP-A containing chromatin assembly"/>
    <property type="evidence" value="ECO:0007669"/>
    <property type="project" value="TreeGrafter"/>
</dbReference>
<feature type="region of interest" description="Disordered" evidence="1">
    <location>
        <begin position="75"/>
        <end position="94"/>
    </location>
</feature>
<dbReference type="GeneTree" id="ENSGT00390000005575"/>
<name>A0A8C6BGE7_MONMO</name>
<dbReference type="Gene3D" id="6.10.250.2320">
    <property type="match status" value="1"/>
</dbReference>
<reference evidence="2" key="2">
    <citation type="submission" date="2025-09" db="UniProtKB">
        <authorList>
            <consortium name="Ensembl"/>
        </authorList>
    </citation>
    <scope>IDENTIFICATION</scope>
</reference>
<proteinExistence type="predicted"/>
<reference evidence="2" key="1">
    <citation type="submission" date="2025-08" db="UniProtKB">
        <authorList>
            <consortium name="Ensembl"/>
        </authorList>
    </citation>
    <scope>IDENTIFICATION</scope>
</reference>
<keyword evidence="3" id="KW-1185">Reference proteome</keyword>
<protein>
    <submittedName>
        <fullName evidence="2">Uncharacterized protein</fullName>
    </submittedName>
</protein>
<accession>A0A8C6BGE7</accession>
<dbReference type="Ensembl" id="ENSMMNT00015015409.1">
    <property type="protein sequence ID" value="ENSMMNP00015014055.1"/>
    <property type="gene ID" value="ENSMMNG00015010370.1"/>
</dbReference>
<dbReference type="GO" id="GO:0042393">
    <property type="term" value="F:histone binding"/>
    <property type="evidence" value="ECO:0007669"/>
    <property type="project" value="TreeGrafter"/>
</dbReference>
<dbReference type="Proteomes" id="UP000694561">
    <property type="component" value="Unplaced"/>
</dbReference>
<sequence>MEGEVLGEDVLLRKLRDSRPDREVQPALYQQLIEKYNQPFEDAPVVQMSMLTYETPQGLRIWGGRLIKERNTGQIQGSLVKMDDRTDGPIKPQS</sequence>